<dbReference type="PANTHER" id="PTHR30151">
    <property type="entry name" value="ALKANE SULFONATE ABC TRANSPORTER-RELATED, MEMBRANE SUBUNIT"/>
    <property type="match status" value="1"/>
</dbReference>
<feature type="domain" description="ABC transmembrane type-1" evidence="8">
    <location>
        <begin position="58"/>
        <end position="238"/>
    </location>
</feature>
<dbReference type="Gene3D" id="1.10.3720.10">
    <property type="entry name" value="MetI-like"/>
    <property type="match status" value="1"/>
</dbReference>
<feature type="transmembrane region" description="Helical" evidence="7">
    <location>
        <begin position="220"/>
        <end position="238"/>
    </location>
</feature>
<dbReference type="InterPro" id="IPR000515">
    <property type="entry name" value="MetI-like"/>
</dbReference>
<dbReference type="GeneID" id="77469211"/>
<dbReference type="CDD" id="cd06261">
    <property type="entry name" value="TM_PBP2"/>
    <property type="match status" value="1"/>
</dbReference>
<dbReference type="Pfam" id="PF00528">
    <property type="entry name" value="BPD_transp_1"/>
    <property type="match status" value="1"/>
</dbReference>
<dbReference type="PROSITE" id="PS50928">
    <property type="entry name" value="ABC_TM1"/>
    <property type="match status" value="1"/>
</dbReference>
<evidence type="ECO:0000256" key="5">
    <source>
        <dbReference type="ARBA" id="ARBA00022989"/>
    </source>
</evidence>
<keyword evidence="2 7" id="KW-0813">Transport</keyword>
<organism evidence="9 10">
    <name type="scientific">Fusobacterium varium ATCC 27725</name>
    <dbReference type="NCBI Taxonomy" id="469618"/>
    <lineage>
        <taxon>Bacteria</taxon>
        <taxon>Fusobacteriati</taxon>
        <taxon>Fusobacteriota</taxon>
        <taxon>Fusobacteriia</taxon>
        <taxon>Fusobacteriales</taxon>
        <taxon>Fusobacteriaceae</taxon>
        <taxon>Fusobacterium</taxon>
    </lineage>
</organism>
<evidence type="ECO:0000256" key="3">
    <source>
        <dbReference type="ARBA" id="ARBA00022475"/>
    </source>
</evidence>
<feature type="transmembrane region" description="Helical" evidence="7">
    <location>
        <begin position="163"/>
        <end position="184"/>
    </location>
</feature>
<evidence type="ECO:0000313" key="9">
    <source>
        <dbReference type="EMBL" id="AVQ32374.1"/>
    </source>
</evidence>
<dbReference type="PANTHER" id="PTHR30151:SF0">
    <property type="entry name" value="ABC TRANSPORTER PERMEASE PROTEIN MJ0413-RELATED"/>
    <property type="match status" value="1"/>
</dbReference>
<dbReference type="RefSeq" id="WP_005951545.1">
    <property type="nucleotide sequence ID" value="NZ_CP028103.1"/>
</dbReference>
<reference evidence="10" key="1">
    <citation type="journal article" date="2018" name="MSphere">
        <title>Fusobacterium Genomics Using MinION and Illumina Sequencing Enables Genome Completion and Correction.</title>
        <authorList>
            <person name="Todd S.M."/>
            <person name="Settlage R.E."/>
            <person name="Lahmers K.K."/>
            <person name="Slade D.J."/>
        </authorList>
    </citation>
    <scope>NUCLEOTIDE SEQUENCE [LARGE SCALE GENOMIC DNA]</scope>
    <source>
        <strain evidence="10">ATCC 27725</strain>
    </source>
</reference>
<dbReference type="EMBL" id="CP028103">
    <property type="protein sequence ID" value="AVQ32374.1"/>
    <property type="molecule type" value="Genomic_DNA"/>
</dbReference>
<evidence type="ECO:0000256" key="6">
    <source>
        <dbReference type="ARBA" id="ARBA00023136"/>
    </source>
</evidence>
<keyword evidence="3" id="KW-1003">Cell membrane</keyword>
<dbReference type="SUPFAM" id="SSF161098">
    <property type="entry name" value="MetI-like"/>
    <property type="match status" value="1"/>
</dbReference>
<gene>
    <name evidence="9" type="ORF">C4N18_14485</name>
</gene>
<feature type="transmembrane region" description="Helical" evidence="7">
    <location>
        <begin position="89"/>
        <end position="115"/>
    </location>
</feature>
<sequence>MKKYLCQSRWLFLSPLLFVIVWEIISRIVGNDLIFPSILSIFRAFTDIIKGKDFLSIVFHTIKRTGISIGISLAMGILFSVFSYRYRFFYILFFPFFSFLKSIPTIAVIILVLIWSNVEAVPVITGIMILLPLIYENILGGIDSIDKDLLKMANIYKVSKFDILKGIYIPGVYYFSASGIPALIGLTLKVVIAGEVLAQDSLSIGGEIFMGKIYLESSSIFAWIIIVILINFLLDISLKKLNTELIKWRKL</sequence>
<keyword evidence="5 7" id="KW-1133">Transmembrane helix</keyword>
<keyword evidence="10" id="KW-1185">Reference proteome</keyword>
<comment type="similarity">
    <text evidence="7">Belongs to the binding-protein-dependent transport system permease family.</text>
</comment>
<evidence type="ECO:0000256" key="2">
    <source>
        <dbReference type="ARBA" id="ARBA00022448"/>
    </source>
</evidence>
<evidence type="ECO:0000256" key="1">
    <source>
        <dbReference type="ARBA" id="ARBA00004651"/>
    </source>
</evidence>
<evidence type="ECO:0000256" key="7">
    <source>
        <dbReference type="RuleBase" id="RU363032"/>
    </source>
</evidence>
<name>A0ABM6U7Q0_FUSVA</name>
<evidence type="ECO:0000259" key="8">
    <source>
        <dbReference type="PROSITE" id="PS50928"/>
    </source>
</evidence>
<feature type="transmembrane region" description="Helical" evidence="7">
    <location>
        <begin position="65"/>
        <end position="82"/>
    </location>
</feature>
<protein>
    <recommendedName>
        <fullName evidence="8">ABC transmembrane type-1 domain-containing protein</fullName>
    </recommendedName>
</protein>
<feature type="transmembrane region" description="Helical" evidence="7">
    <location>
        <begin position="121"/>
        <end position="142"/>
    </location>
</feature>
<accession>A0ABM6U7Q0</accession>
<proteinExistence type="inferred from homology"/>
<evidence type="ECO:0000256" key="4">
    <source>
        <dbReference type="ARBA" id="ARBA00022692"/>
    </source>
</evidence>
<evidence type="ECO:0000313" key="10">
    <source>
        <dbReference type="Proteomes" id="UP000241238"/>
    </source>
</evidence>
<keyword evidence="4 7" id="KW-0812">Transmembrane</keyword>
<comment type="subcellular location">
    <subcellularLocation>
        <location evidence="1 7">Cell membrane</location>
        <topology evidence="1 7">Multi-pass membrane protein</topology>
    </subcellularLocation>
</comment>
<dbReference type="Proteomes" id="UP000241238">
    <property type="component" value="Chromosome"/>
</dbReference>
<keyword evidence="6 7" id="KW-0472">Membrane</keyword>
<dbReference type="InterPro" id="IPR035906">
    <property type="entry name" value="MetI-like_sf"/>
</dbReference>